<gene>
    <name evidence="1" type="ORF">UFOVP1655_151</name>
</gene>
<reference evidence="1" key="1">
    <citation type="submission" date="2020-05" db="EMBL/GenBank/DDBJ databases">
        <authorList>
            <person name="Chiriac C."/>
            <person name="Salcher M."/>
            <person name="Ghai R."/>
            <person name="Kavagutti S V."/>
        </authorList>
    </citation>
    <scope>NUCLEOTIDE SEQUENCE</scope>
</reference>
<sequence length="34" mass="4230">MWELWDSNEEEKGEWLINDDGVEYWCEPKQIEEV</sequence>
<dbReference type="EMBL" id="LR797523">
    <property type="protein sequence ID" value="CAB4222611.1"/>
    <property type="molecule type" value="Genomic_DNA"/>
</dbReference>
<evidence type="ECO:0000313" key="1">
    <source>
        <dbReference type="EMBL" id="CAB4222611.1"/>
    </source>
</evidence>
<proteinExistence type="predicted"/>
<accession>A0A6J5T6D3</accession>
<protein>
    <submittedName>
        <fullName evidence="1">Uncharacterized protein</fullName>
    </submittedName>
</protein>
<name>A0A6J5T6D3_9CAUD</name>
<organism evidence="1">
    <name type="scientific">uncultured Caudovirales phage</name>
    <dbReference type="NCBI Taxonomy" id="2100421"/>
    <lineage>
        <taxon>Viruses</taxon>
        <taxon>Duplodnaviria</taxon>
        <taxon>Heunggongvirae</taxon>
        <taxon>Uroviricota</taxon>
        <taxon>Caudoviricetes</taxon>
        <taxon>Peduoviridae</taxon>
        <taxon>Maltschvirus</taxon>
        <taxon>Maltschvirus maltsch</taxon>
    </lineage>
</organism>